<sequence>MSDVIEVLVVDDHPLFRQGVVHSLGLDPEFRVVGETASGEEALAMAQSLLPHAVLLDISMPGWNGIQTAEKIAMACPATAIVMLTMSEDKDKLLAALKAGARGYVLKGVSARELTEVLRAAVDGEVYVSPSIAAEMLVSLTQRKAPDPLQELTDRERKILSLIGGGKTNREIGDALFLSEKTIKHYVTNILQKLQVRSRVEAALLASRHEAGGAGGAGGAD</sequence>
<dbReference type="Pfam" id="PF00072">
    <property type="entry name" value="Response_reg"/>
    <property type="match status" value="1"/>
</dbReference>
<dbReference type="Gene3D" id="3.40.50.2300">
    <property type="match status" value="1"/>
</dbReference>
<dbReference type="InterPro" id="IPR016032">
    <property type="entry name" value="Sig_transdc_resp-reg_C-effctor"/>
</dbReference>
<evidence type="ECO:0000256" key="3">
    <source>
        <dbReference type="PROSITE-ProRule" id="PRU00169"/>
    </source>
</evidence>
<dbReference type="SMART" id="SM00448">
    <property type="entry name" value="REC"/>
    <property type="match status" value="1"/>
</dbReference>
<dbReference type="InterPro" id="IPR039420">
    <property type="entry name" value="WalR-like"/>
</dbReference>
<evidence type="ECO:0000259" key="5">
    <source>
        <dbReference type="PROSITE" id="PS50110"/>
    </source>
</evidence>
<proteinExistence type="predicted"/>
<dbReference type="PROSITE" id="PS00622">
    <property type="entry name" value="HTH_LUXR_1"/>
    <property type="match status" value="1"/>
</dbReference>
<dbReference type="InterPro" id="IPR001789">
    <property type="entry name" value="Sig_transdc_resp-reg_receiver"/>
</dbReference>
<organism evidence="6 7">
    <name type="scientific">Roseateles amylovorans</name>
    <dbReference type="NCBI Taxonomy" id="2978473"/>
    <lineage>
        <taxon>Bacteria</taxon>
        <taxon>Pseudomonadati</taxon>
        <taxon>Pseudomonadota</taxon>
        <taxon>Betaproteobacteria</taxon>
        <taxon>Burkholderiales</taxon>
        <taxon>Sphaerotilaceae</taxon>
        <taxon>Roseateles</taxon>
    </lineage>
</organism>
<keyword evidence="7" id="KW-1185">Reference proteome</keyword>
<dbReference type="Pfam" id="PF00196">
    <property type="entry name" value="GerE"/>
    <property type="match status" value="1"/>
</dbReference>
<dbReference type="PROSITE" id="PS50043">
    <property type="entry name" value="HTH_LUXR_2"/>
    <property type="match status" value="1"/>
</dbReference>
<keyword evidence="2" id="KW-0238">DNA-binding</keyword>
<dbReference type="CDD" id="cd06170">
    <property type="entry name" value="LuxR_C_like"/>
    <property type="match status" value="1"/>
</dbReference>
<dbReference type="PROSITE" id="PS50110">
    <property type="entry name" value="RESPONSE_REGULATORY"/>
    <property type="match status" value="1"/>
</dbReference>
<dbReference type="EMBL" id="CP104562">
    <property type="protein sequence ID" value="UXH79132.1"/>
    <property type="molecule type" value="Genomic_DNA"/>
</dbReference>
<gene>
    <name evidence="6" type="ORF">N4261_04115</name>
</gene>
<evidence type="ECO:0000256" key="2">
    <source>
        <dbReference type="ARBA" id="ARBA00023125"/>
    </source>
</evidence>
<keyword evidence="1 3" id="KW-0597">Phosphoprotein</keyword>
<dbReference type="SUPFAM" id="SSF52172">
    <property type="entry name" value="CheY-like"/>
    <property type="match status" value="1"/>
</dbReference>
<dbReference type="CDD" id="cd17535">
    <property type="entry name" value="REC_NarL-like"/>
    <property type="match status" value="1"/>
</dbReference>
<dbReference type="RefSeq" id="WP_261758951.1">
    <property type="nucleotide sequence ID" value="NZ_CP104562.2"/>
</dbReference>
<dbReference type="InterPro" id="IPR000792">
    <property type="entry name" value="Tscrpt_reg_LuxR_C"/>
</dbReference>
<dbReference type="PANTHER" id="PTHR43214:SF43">
    <property type="entry name" value="TWO-COMPONENT RESPONSE REGULATOR"/>
    <property type="match status" value="1"/>
</dbReference>
<dbReference type="Proteomes" id="UP001064933">
    <property type="component" value="Chromosome"/>
</dbReference>
<dbReference type="InterPro" id="IPR058245">
    <property type="entry name" value="NreC/VraR/RcsB-like_REC"/>
</dbReference>
<dbReference type="SUPFAM" id="SSF46894">
    <property type="entry name" value="C-terminal effector domain of the bipartite response regulators"/>
    <property type="match status" value="1"/>
</dbReference>
<feature type="modified residue" description="4-aspartylphosphate" evidence="3">
    <location>
        <position position="57"/>
    </location>
</feature>
<dbReference type="SMART" id="SM00421">
    <property type="entry name" value="HTH_LUXR"/>
    <property type="match status" value="1"/>
</dbReference>
<reference evidence="6" key="1">
    <citation type="submission" date="2022-10" db="EMBL/GenBank/DDBJ databases">
        <title>Characterization and whole genome sequencing of a new Roseateles species, isolated from fresh water.</title>
        <authorList>
            <person name="Guliayeva D.Y."/>
            <person name="Akhremchuk A.E."/>
            <person name="Sikolenko M.A."/>
            <person name="Valentovich L.N."/>
            <person name="Sidarenka A.V."/>
        </authorList>
    </citation>
    <scope>NUCLEOTIDE SEQUENCE</scope>
    <source>
        <strain evidence="6">BIM B-1768</strain>
    </source>
</reference>
<evidence type="ECO:0000256" key="1">
    <source>
        <dbReference type="ARBA" id="ARBA00022553"/>
    </source>
</evidence>
<feature type="domain" description="HTH luxR-type" evidence="4">
    <location>
        <begin position="145"/>
        <end position="210"/>
    </location>
</feature>
<feature type="domain" description="Response regulatory" evidence="5">
    <location>
        <begin position="6"/>
        <end position="122"/>
    </location>
</feature>
<evidence type="ECO:0000259" key="4">
    <source>
        <dbReference type="PROSITE" id="PS50043"/>
    </source>
</evidence>
<evidence type="ECO:0000313" key="7">
    <source>
        <dbReference type="Proteomes" id="UP001064933"/>
    </source>
</evidence>
<protein>
    <submittedName>
        <fullName evidence="6">Response regulator transcription factor</fullName>
    </submittedName>
</protein>
<name>A0ABY6B4D7_9BURK</name>
<dbReference type="PANTHER" id="PTHR43214">
    <property type="entry name" value="TWO-COMPONENT RESPONSE REGULATOR"/>
    <property type="match status" value="1"/>
</dbReference>
<accession>A0ABY6B4D7</accession>
<dbReference type="PRINTS" id="PR00038">
    <property type="entry name" value="HTHLUXR"/>
</dbReference>
<dbReference type="InterPro" id="IPR011006">
    <property type="entry name" value="CheY-like_superfamily"/>
</dbReference>
<evidence type="ECO:0000313" key="6">
    <source>
        <dbReference type="EMBL" id="UXH79132.1"/>
    </source>
</evidence>